<dbReference type="Pfam" id="PF01430">
    <property type="entry name" value="HSP33"/>
    <property type="match status" value="1"/>
</dbReference>
<dbReference type="NCBIfam" id="NF001033">
    <property type="entry name" value="PRK00114.1"/>
    <property type="match status" value="1"/>
</dbReference>
<dbReference type="GO" id="GO:0044183">
    <property type="term" value="F:protein folding chaperone"/>
    <property type="evidence" value="ECO:0007669"/>
    <property type="project" value="TreeGrafter"/>
</dbReference>
<dbReference type="InterPro" id="IPR000397">
    <property type="entry name" value="Heat_shock_Hsp33"/>
</dbReference>
<dbReference type="RefSeq" id="WP_092591947.1">
    <property type="nucleotide sequence ID" value="NZ_FMXN01000003.1"/>
</dbReference>
<accession>A0A1G6BFW9</accession>
<dbReference type="PANTHER" id="PTHR30111">
    <property type="entry name" value="33 KDA CHAPERONIN"/>
    <property type="match status" value="1"/>
</dbReference>
<gene>
    <name evidence="6" type="primary">hslO</name>
    <name evidence="7" type="ORF">SAMN02927930_00776</name>
</gene>
<dbReference type="PANTHER" id="PTHR30111:SF1">
    <property type="entry name" value="33 KDA CHAPERONIN"/>
    <property type="match status" value="1"/>
</dbReference>
<reference evidence="8" key="1">
    <citation type="submission" date="2016-10" db="EMBL/GenBank/DDBJ databases">
        <authorList>
            <person name="Varghese N."/>
            <person name="Submissions S."/>
        </authorList>
    </citation>
    <scope>NUCLEOTIDE SEQUENCE [LARGE SCALE GENOMIC DNA]</scope>
    <source>
        <strain evidence="8">CGMCC 1.10824</strain>
    </source>
</reference>
<comment type="subcellular location">
    <subcellularLocation>
        <location evidence="6">Cytoplasm</location>
    </subcellularLocation>
</comment>
<evidence type="ECO:0000256" key="4">
    <source>
        <dbReference type="ARBA" id="ARBA00023186"/>
    </source>
</evidence>
<evidence type="ECO:0000313" key="7">
    <source>
        <dbReference type="EMBL" id="SDB19520.1"/>
    </source>
</evidence>
<dbReference type="InterPro" id="IPR023212">
    <property type="entry name" value="Hsp33_helix_hairpin_bin_dom_sf"/>
</dbReference>
<protein>
    <recommendedName>
        <fullName evidence="6">33 kDa chaperonin</fullName>
    </recommendedName>
    <alternativeName>
        <fullName evidence="6">Heat shock protein 33 homolog</fullName>
        <shortName evidence="6">HSP33</shortName>
    </alternativeName>
</protein>
<name>A0A1G6BFW9_9GAMM</name>
<evidence type="ECO:0000256" key="1">
    <source>
        <dbReference type="ARBA" id="ARBA00022490"/>
    </source>
</evidence>
<dbReference type="GO" id="GO:0005737">
    <property type="term" value="C:cytoplasm"/>
    <property type="evidence" value="ECO:0007669"/>
    <property type="project" value="UniProtKB-SubCell"/>
</dbReference>
<keyword evidence="5 6" id="KW-0676">Redox-active center</keyword>
<dbReference type="CDD" id="cd00498">
    <property type="entry name" value="Hsp33"/>
    <property type="match status" value="1"/>
</dbReference>
<evidence type="ECO:0000256" key="2">
    <source>
        <dbReference type="ARBA" id="ARBA00022833"/>
    </source>
</evidence>
<dbReference type="InterPro" id="IPR016153">
    <property type="entry name" value="Heat_shock_Hsp33_N"/>
</dbReference>
<keyword evidence="2 6" id="KW-0862">Zinc</keyword>
<dbReference type="STRING" id="1159017.SAMN02927930_00776"/>
<evidence type="ECO:0000313" key="8">
    <source>
        <dbReference type="Proteomes" id="UP000199626"/>
    </source>
</evidence>
<dbReference type="Gene3D" id="3.55.30.10">
    <property type="entry name" value="Hsp33 domain"/>
    <property type="match status" value="1"/>
</dbReference>
<dbReference type="HAMAP" id="MF_00117">
    <property type="entry name" value="HslO"/>
    <property type="match status" value="1"/>
</dbReference>
<comment type="PTM">
    <text evidence="6">Under oxidizing conditions two disulfide bonds are formed involving the reactive cysteines. Under reducing conditions zinc is bound to the reactive cysteines and the protein is inactive.</text>
</comment>
<evidence type="ECO:0000256" key="5">
    <source>
        <dbReference type="ARBA" id="ARBA00023284"/>
    </source>
</evidence>
<proteinExistence type="inferred from homology"/>
<dbReference type="AlphaFoldDB" id="A0A1G6BFW9"/>
<dbReference type="GO" id="GO:0051082">
    <property type="term" value="F:unfolded protein binding"/>
    <property type="evidence" value="ECO:0007669"/>
    <property type="project" value="UniProtKB-UniRule"/>
</dbReference>
<keyword evidence="1 6" id="KW-0963">Cytoplasm</keyword>
<comment type="similarity">
    <text evidence="6">Belongs to the HSP33 family.</text>
</comment>
<evidence type="ECO:0000256" key="3">
    <source>
        <dbReference type="ARBA" id="ARBA00023157"/>
    </source>
</evidence>
<keyword evidence="8" id="KW-1185">Reference proteome</keyword>
<dbReference type="Proteomes" id="UP000199626">
    <property type="component" value="Unassembled WGS sequence"/>
</dbReference>
<feature type="disulfide bond" description="Redox-active" evidence="6">
    <location>
        <begin position="267"/>
        <end position="270"/>
    </location>
</feature>
<dbReference type="GO" id="GO:0042026">
    <property type="term" value="P:protein refolding"/>
    <property type="evidence" value="ECO:0007669"/>
    <property type="project" value="TreeGrafter"/>
</dbReference>
<dbReference type="SUPFAM" id="SSF64397">
    <property type="entry name" value="Hsp33 domain"/>
    <property type="match status" value="1"/>
</dbReference>
<dbReference type="SUPFAM" id="SSF118352">
    <property type="entry name" value="HSP33 redox switch-like"/>
    <property type="match status" value="1"/>
</dbReference>
<comment type="function">
    <text evidence="6">Redox regulated molecular chaperone. Protects both thermally unfolding and oxidatively damaged proteins from irreversible aggregation. Plays an important role in the bacterial defense system toward oxidative stress.</text>
</comment>
<evidence type="ECO:0000256" key="6">
    <source>
        <dbReference type="HAMAP-Rule" id="MF_00117"/>
    </source>
</evidence>
<keyword evidence="4 6" id="KW-0143">Chaperone</keyword>
<organism evidence="7 8">
    <name type="scientific">Pseudidiomarina indica</name>
    <dbReference type="NCBI Taxonomy" id="1159017"/>
    <lineage>
        <taxon>Bacteria</taxon>
        <taxon>Pseudomonadati</taxon>
        <taxon>Pseudomonadota</taxon>
        <taxon>Gammaproteobacteria</taxon>
        <taxon>Alteromonadales</taxon>
        <taxon>Idiomarinaceae</taxon>
        <taxon>Pseudidiomarina</taxon>
    </lineage>
</organism>
<dbReference type="EMBL" id="FMXN01000003">
    <property type="protein sequence ID" value="SDB19520.1"/>
    <property type="molecule type" value="Genomic_DNA"/>
</dbReference>
<keyword evidence="3 6" id="KW-1015">Disulfide bond</keyword>
<dbReference type="Gene3D" id="3.90.1280.10">
    <property type="entry name" value="HSP33 redox switch-like"/>
    <property type="match status" value="1"/>
</dbReference>
<dbReference type="InterPro" id="IPR016154">
    <property type="entry name" value="Heat_shock_Hsp33_C"/>
</dbReference>
<feature type="disulfide bond" description="Redox-active" evidence="6">
    <location>
        <begin position="234"/>
        <end position="236"/>
    </location>
</feature>
<sequence length="286" mass="31740">MSKQTNHYPTDQLLRYTFIDKDVRGELVQLSTSYQRMMLGHDYPAPVQRLLGELMAATSLLTATLKFEGQISLQIHGDGPVNFITVNGTHQQELRGVARMRDELPAEAQTLKELLGAKALLVITITPLVGERYQGVVNAEGDSIAAFLEAYFAQSEQLHTRLWLDADGEHAAGMMLQVLPAAGTSAADFEHLEHLTATITANELFTLPGVEVLHRLYHEEEVELYPAQPVQFKCGCSRENTLNALASVSPAELEEILIEDGHITMTCDYCQNVYEFTAEDVATVHR</sequence>
<dbReference type="PIRSF" id="PIRSF005261">
    <property type="entry name" value="Heat_shock_Hsp33"/>
    <property type="match status" value="1"/>
</dbReference>
<dbReference type="Gene3D" id="1.10.287.480">
    <property type="entry name" value="helix hairpin bin"/>
    <property type="match status" value="1"/>
</dbReference>
<dbReference type="OrthoDB" id="9793753at2"/>